<keyword evidence="1" id="KW-0812">Transmembrane</keyword>
<evidence type="ECO:0000313" key="3">
    <source>
        <dbReference type="Proteomes" id="UP000030748"/>
    </source>
</evidence>
<organism evidence="2 3">
    <name type="scientific">Erythranthe guttata</name>
    <name type="common">Yellow monkey flower</name>
    <name type="synonym">Mimulus guttatus</name>
    <dbReference type="NCBI Taxonomy" id="4155"/>
    <lineage>
        <taxon>Eukaryota</taxon>
        <taxon>Viridiplantae</taxon>
        <taxon>Streptophyta</taxon>
        <taxon>Embryophyta</taxon>
        <taxon>Tracheophyta</taxon>
        <taxon>Spermatophyta</taxon>
        <taxon>Magnoliopsida</taxon>
        <taxon>eudicotyledons</taxon>
        <taxon>Gunneridae</taxon>
        <taxon>Pentapetalae</taxon>
        <taxon>asterids</taxon>
        <taxon>lamiids</taxon>
        <taxon>Lamiales</taxon>
        <taxon>Phrymaceae</taxon>
        <taxon>Erythranthe</taxon>
    </lineage>
</organism>
<keyword evidence="1" id="KW-1133">Transmembrane helix</keyword>
<feature type="transmembrane region" description="Helical" evidence="1">
    <location>
        <begin position="7"/>
        <end position="29"/>
    </location>
</feature>
<accession>A0A022R3T3</accession>
<dbReference type="EMBL" id="KI630767">
    <property type="protein sequence ID" value="EYU33450.1"/>
    <property type="molecule type" value="Genomic_DNA"/>
</dbReference>
<keyword evidence="3" id="KW-1185">Reference proteome</keyword>
<keyword evidence="1" id="KW-0472">Membrane</keyword>
<gene>
    <name evidence="2" type="ORF">MIMGU_mgv11b014693mg</name>
</gene>
<name>A0A022R3T3_ERYGU</name>
<dbReference type="Proteomes" id="UP000030748">
    <property type="component" value="Unassembled WGS sequence"/>
</dbReference>
<feature type="transmembrane region" description="Helical" evidence="1">
    <location>
        <begin position="35"/>
        <end position="53"/>
    </location>
</feature>
<evidence type="ECO:0000256" key="1">
    <source>
        <dbReference type="SAM" id="Phobius"/>
    </source>
</evidence>
<proteinExistence type="predicted"/>
<sequence length="68" mass="7519">MSASGCLLLNAIFLFHGDFPIFGIAYIYTVLIIDFTTSNLLMLDGMTVFALFLRTPVSNYSCSSGVWK</sequence>
<protein>
    <submittedName>
        <fullName evidence="2">Uncharacterized protein</fullName>
    </submittedName>
</protein>
<evidence type="ECO:0000313" key="2">
    <source>
        <dbReference type="EMBL" id="EYU33450.1"/>
    </source>
</evidence>
<dbReference type="AlphaFoldDB" id="A0A022R3T3"/>
<reference evidence="2 3" key="1">
    <citation type="journal article" date="2013" name="Proc. Natl. Acad. Sci. U.S.A.">
        <title>Fine-scale variation in meiotic recombination in Mimulus inferred from population shotgun sequencing.</title>
        <authorList>
            <person name="Hellsten U."/>
            <person name="Wright K.M."/>
            <person name="Jenkins J."/>
            <person name="Shu S."/>
            <person name="Yuan Y."/>
            <person name="Wessler S.R."/>
            <person name="Schmutz J."/>
            <person name="Willis J.H."/>
            <person name="Rokhsar D.S."/>
        </authorList>
    </citation>
    <scope>NUCLEOTIDE SEQUENCE [LARGE SCALE GENOMIC DNA]</scope>
    <source>
        <strain evidence="3">cv. DUN x IM62</strain>
    </source>
</reference>